<sequence length="400" mass="45233">MFSKTSKRHRPSGKHSNKAPWSKWCEDAAGVEYRTRLRSNGRYERQERPLQQSQVATPEDAHDYSEDDQGSEGEEGKRAWKYDAGLIERPPSTGSDKPVQPPPPNPPFVPKPSKQLYTPPRSPQQPSITSSPAYIHTAPTESLLYTNESEEVASGSWNEESDVTWRDESFYVNVEGQEGRALVTTNSECFVTAKFAKKLLHLQSEMASESRKFTHPSNSMQIKGVKTKERIEATIDYNGKRAKSQRLYILPKDVQLDEIHGELFLSRKVFDFLQNTSNKTNARGLSMNLPLRNSARATSSQYQGQADPYQSSYSTESRNRIEQDPRHFDSGPVDEYQQSQPYDPQSSEFYPQQSSNSTEYDSGDTAHLADAPFTASPTTGDYPYRAYAGSSNTSRYQTNY</sequence>
<evidence type="ECO:0000313" key="3">
    <source>
        <dbReference type="Proteomes" id="UP000184330"/>
    </source>
</evidence>
<protein>
    <submittedName>
        <fullName evidence="2">Uncharacterized protein</fullName>
    </submittedName>
</protein>
<name>A0A1L7XRP3_9HELO</name>
<gene>
    <name evidence="2" type="ORF">PAC_17613</name>
</gene>
<evidence type="ECO:0000256" key="1">
    <source>
        <dbReference type="SAM" id="MobiDB-lite"/>
    </source>
</evidence>
<feature type="compositionally biased region" description="Basic residues" evidence="1">
    <location>
        <begin position="1"/>
        <end position="17"/>
    </location>
</feature>
<dbReference type="EMBL" id="FJOG01000046">
    <property type="protein sequence ID" value="CZR67714.1"/>
    <property type="molecule type" value="Genomic_DNA"/>
</dbReference>
<feature type="region of interest" description="Disordered" evidence="1">
    <location>
        <begin position="1"/>
        <end position="132"/>
    </location>
</feature>
<dbReference type="OrthoDB" id="10585435at2759"/>
<proteinExistence type="predicted"/>
<feature type="compositionally biased region" description="Pro residues" evidence="1">
    <location>
        <begin position="99"/>
        <end position="110"/>
    </location>
</feature>
<feature type="compositionally biased region" description="Low complexity" evidence="1">
    <location>
        <begin position="334"/>
        <end position="348"/>
    </location>
</feature>
<feature type="compositionally biased region" description="Polar residues" evidence="1">
    <location>
        <begin position="349"/>
        <end position="360"/>
    </location>
</feature>
<organism evidence="2 3">
    <name type="scientific">Phialocephala subalpina</name>
    <dbReference type="NCBI Taxonomy" id="576137"/>
    <lineage>
        <taxon>Eukaryota</taxon>
        <taxon>Fungi</taxon>
        <taxon>Dikarya</taxon>
        <taxon>Ascomycota</taxon>
        <taxon>Pezizomycotina</taxon>
        <taxon>Leotiomycetes</taxon>
        <taxon>Helotiales</taxon>
        <taxon>Mollisiaceae</taxon>
        <taxon>Phialocephala</taxon>
        <taxon>Phialocephala fortinii species complex</taxon>
    </lineage>
</organism>
<evidence type="ECO:0000313" key="2">
    <source>
        <dbReference type="EMBL" id="CZR67714.1"/>
    </source>
</evidence>
<dbReference type="Proteomes" id="UP000184330">
    <property type="component" value="Unassembled WGS sequence"/>
</dbReference>
<dbReference type="AlphaFoldDB" id="A0A1L7XRP3"/>
<reference evidence="2 3" key="1">
    <citation type="submission" date="2016-03" db="EMBL/GenBank/DDBJ databases">
        <authorList>
            <person name="Ploux O."/>
        </authorList>
    </citation>
    <scope>NUCLEOTIDE SEQUENCE [LARGE SCALE GENOMIC DNA]</scope>
    <source>
        <strain evidence="2 3">UAMH 11012</strain>
    </source>
</reference>
<feature type="compositionally biased region" description="Polar residues" evidence="1">
    <location>
        <begin position="295"/>
        <end position="316"/>
    </location>
</feature>
<keyword evidence="3" id="KW-1185">Reference proteome</keyword>
<feature type="region of interest" description="Disordered" evidence="1">
    <location>
        <begin position="295"/>
        <end position="400"/>
    </location>
</feature>
<accession>A0A1L7XRP3</accession>
<feature type="compositionally biased region" description="Polar residues" evidence="1">
    <location>
        <begin position="389"/>
        <end position="400"/>
    </location>
</feature>
<feature type="compositionally biased region" description="Basic and acidic residues" evidence="1">
    <location>
        <begin position="317"/>
        <end position="329"/>
    </location>
</feature>